<comment type="similarity">
    <text evidence="2">Belongs to the CDP-glycerol glycerophosphotransferase family.</text>
</comment>
<organism evidence="8 9">
    <name type="scientific">Terrilactibacillus laevilacticus</name>
    <dbReference type="NCBI Taxonomy" id="1380157"/>
    <lineage>
        <taxon>Bacteria</taxon>
        <taxon>Bacillati</taxon>
        <taxon>Bacillota</taxon>
        <taxon>Bacilli</taxon>
        <taxon>Bacillales</taxon>
        <taxon>Bacillaceae</taxon>
        <taxon>Terrilactibacillus</taxon>
    </lineage>
</organism>
<evidence type="ECO:0000256" key="6">
    <source>
        <dbReference type="ARBA" id="ARBA00023136"/>
    </source>
</evidence>
<evidence type="ECO:0000259" key="7">
    <source>
        <dbReference type="Pfam" id="PF00534"/>
    </source>
</evidence>
<dbReference type="Proteomes" id="UP001597458">
    <property type="component" value="Unassembled WGS sequence"/>
</dbReference>
<accession>A0ABW5PQB9</accession>
<evidence type="ECO:0000256" key="4">
    <source>
        <dbReference type="ARBA" id="ARBA00022679"/>
    </source>
</evidence>
<dbReference type="CDD" id="cd03811">
    <property type="entry name" value="GT4_GT28_WabH-like"/>
    <property type="match status" value="1"/>
</dbReference>
<evidence type="ECO:0000256" key="2">
    <source>
        <dbReference type="ARBA" id="ARBA00010488"/>
    </source>
</evidence>
<keyword evidence="5" id="KW-0777">Teichoic acid biosynthesis</keyword>
<dbReference type="Pfam" id="PF04464">
    <property type="entry name" value="Glyphos_transf"/>
    <property type="match status" value="1"/>
</dbReference>
<keyword evidence="9" id="KW-1185">Reference proteome</keyword>
<dbReference type="Gene3D" id="3.40.50.2000">
    <property type="entry name" value="Glycogen Phosphorylase B"/>
    <property type="match status" value="2"/>
</dbReference>
<evidence type="ECO:0000313" key="8">
    <source>
        <dbReference type="EMBL" id="MFD2617052.1"/>
    </source>
</evidence>
<dbReference type="InterPro" id="IPR007554">
    <property type="entry name" value="Glycerophosphate_synth"/>
</dbReference>
<dbReference type="RefSeq" id="WP_141189124.1">
    <property type="nucleotide sequence ID" value="NZ_JBHUMR010000008.1"/>
</dbReference>
<dbReference type="PANTHER" id="PTHR37316:SF3">
    <property type="entry name" value="TEICHOIC ACID GLYCEROL-PHOSPHATE TRANSFERASE"/>
    <property type="match status" value="1"/>
</dbReference>
<reference evidence="9" key="1">
    <citation type="journal article" date="2019" name="Int. J. Syst. Evol. Microbiol.">
        <title>The Global Catalogue of Microorganisms (GCM) 10K type strain sequencing project: providing services to taxonomists for standard genome sequencing and annotation.</title>
        <authorList>
            <consortium name="The Broad Institute Genomics Platform"/>
            <consortium name="The Broad Institute Genome Sequencing Center for Infectious Disease"/>
            <person name="Wu L."/>
            <person name="Ma J."/>
        </authorList>
    </citation>
    <scope>NUCLEOTIDE SEQUENCE [LARGE SCALE GENOMIC DNA]</scope>
    <source>
        <strain evidence="9">TISTR 2241</strain>
    </source>
</reference>
<comment type="subcellular location">
    <subcellularLocation>
        <location evidence="1">Cell membrane</location>
        <topology evidence="1">Peripheral membrane protein</topology>
    </subcellularLocation>
</comment>
<gene>
    <name evidence="8" type="ORF">ACFSTF_06965</name>
</gene>
<dbReference type="InterPro" id="IPR051612">
    <property type="entry name" value="Teichoic_Acid_Biosynth"/>
</dbReference>
<feature type="domain" description="Glycosyl transferase family 1" evidence="7">
    <location>
        <begin position="668"/>
        <end position="816"/>
    </location>
</feature>
<evidence type="ECO:0000313" key="9">
    <source>
        <dbReference type="Proteomes" id="UP001597458"/>
    </source>
</evidence>
<name>A0ABW5PQB9_9BACI</name>
<proteinExistence type="inferred from homology"/>
<dbReference type="Gene3D" id="3.40.50.12580">
    <property type="match status" value="1"/>
</dbReference>
<protein>
    <submittedName>
        <fullName evidence="8">CDP-glycerol glycerophosphotransferase family protein</fullName>
    </submittedName>
</protein>
<keyword evidence="6" id="KW-0472">Membrane</keyword>
<evidence type="ECO:0000256" key="3">
    <source>
        <dbReference type="ARBA" id="ARBA00022475"/>
    </source>
</evidence>
<keyword evidence="3" id="KW-1003">Cell membrane</keyword>
<keyword evidence="4" id="KW-0808">Transferase</keyword>
<dbReference type="PANTHER" id="PTHR37316">
    <property type="entry name" value="TEICHOIC ACID GLYCEROL-PHOSPHATE PRIMASE"/>
    <property type="match status" value="1"/>
</dbReference>
<dbReference type="SUPFAM" id="SSF53756">
    <property type="entry name" value="UDP-Glycosyltransferase/glycogen phosphorylase"/>
    <property type="match status" value="2"/>
</dbReference>
<dbReference type="Gene3D" id="3.40.50.11820">
    <property type="match status" value="1"/>
</dbReference>
<comment type="caution">
    <text evidence="8">The sequence shown here is derived from an EMBL/GenBank/DDBJ whole genome shotgun (WGS) entry which is preliminary data.</text>
</comment>
<evidence type="ECO:0000256" key="5">
    <source>
        <dbReference type="ARBA" id="ARBA00022944"/>
    </source>
</evidence>
<sequence>MAEKTRKIIKRKIKFVLDPLKKYIQDQEFRMRATYTKFLERKPIKEKTILYEAYHGQSMTGNSYAVFKYLMNHPVYKNYTHVWALKDENTVHEEYKNKRNVIIVKPRSRKYNNYLATAKYLINDTTFPYYFQKRKEQIYTNIWHGTPLKHMGLDIKNRGLTDHRNIQHNFLYTDFMVNPNKFTYETLLKSHDVYNIYSGYVMDTGYPRIDLMFNADKDAIRKKLSIPEGKKVILYAPTWRGKLNSKNDMSETLMHEMDKLKNDVNDEYIILLKTHYYAYEFFKKNGLSHLCVPNSMDTNELLSIVDILITDYSSIFFDYLPKRKPVIFYAYDAEEYEFNRGMYIDMEDLPGPFCKDFNSVVSNINNIDNVTLKYKERYEYFINKFNYNDDGNATKRLVETIFEGKSLNNCFKTCTNKIKILIYCGGFFNNGITTSVTNLLNNIDYNKYDVTAVDYGNDNRKEKWENLAKINKNVSVLYRVGTWNAKLFEWCRHRLLLRRGAYTDFMKKVMPSEMYEREMKRLIGQSAFDIGIDFSGYSPFWTTLFAFGDFKKRSIYLHNDMVEQANKKVNNKYPHRNNLKVVFSLYRLFDKVVSVSKLTNEQNIKNFSDIIDNYQTKMDFVINNINYNKTLELKEIKKTLKIENHIYLLSKNEYSKSNINLSGFEIPKDDNINFINIGRLEPEKDQEKLLYAFSEIVKIKQNTKLYIVGQGALKGYLEKLVKSLDLEDHVIFTGQISNPYALLDYCDCFVLSSNHEGQPMVLLEALILDKPIIVTNIPGSRSVVEGGYGTIVDNSIQGLVDGMTKFISGQQMNEKTFDYKEYSKQAINMFYDKICSLK</sequence>
<dbReference type="InterPro" id="IPR001296">
    <property type="entry name" value="Glyco_trans_1"/>
</dbReference>
<dbReference type="InterPro" id="IPR043149">
    <property type="entry name" value="TagF_N"/>
</dbReference>
<evidence type="ECO:0000256" key="1">
    <source>
        <dbReference type="ARBA" id="ARBA00004202"/>
    </source>
</evidence>
<dbReference type="EMBL" id="JBHUMR010000008">
    <property type="protein sequence ID" value="MFD2617052.1"/>
    <property type="molecule type" value="Genomic_DNA"/>
</dbReference>
<dbReference type="InterPro" id="IPR043148">
    <property type="entry name" value="TagF_C"/>
</dbReference>
<dbReference type="Pfam" id="PF00534">
    <property type="entry name" value="Glycos_transf_1"/>
    <property type="match status" value="1"/>
</dbReference>